<gene>
    <name evidence="3" type="ORF">ATC1_11227</name>
</gene>
<dbReference type="GO" id="GO:0016903">
    <property type="term" value="F:oxidoreductase activity, acting on the aldehyde or oxo group of donors"/>
    <property type="evidence" value="ECO:0007669"/>
    <property type="project" value="InterPro"/>
</dbReference>
<evidence type="ECO:0000259" key="2">
    <source>
        <dbReference type="Pfam" id="PF01558"/>
    </source>
</evidence>
<dbReference type="EMBL" id="DF968179">
    <property type="protein sequence ID" value="GAP39300.1"/>
    <property type="molecule type" value="Genomic_DNA"/>
</dbReference>
<evidence type="ECO:0000256" key="1">
    <source>
        <dbReference type="ARBA" id="ARBA00023002"/>
    </source>
</evidence>
<proteinExistence type="predicted"/>
<dbReference type="InterPro" id="IPR019752">
    <property type="entry name" value="Pyrv/ketoisovalerate_OxRed_cat"/>
</dbReference>
<dbReference type="PANTHER" id="PTHR43854">
    <property type="entry name" value="INDOLEPYRUVATE OXIDOREDUCTASE SUBUNIT IORB"/>
    <property type="match status" value="1"/>
</dbReference>
<keyword evidence="1" id="KW-0560">Oxidoreductase</keyword>
<dbReference type="SUPFAM" id="SSF53323">
    <property type="entry name" value="Pyruvate-ferredoxin oxidoreductase, PFOR, domain III"/>
    <property type="match status" value="1"/>
</dbReference>
<dbReference type="Pfam" id="PF01558">
    <property type="entry name" value="POR"/>
    <property type="match status" value="1"/>
</dbReference>
<evidence type="ECO:0000313" key="3">
    <source>
        <dbReference type="EMBL" id="GAP39300.1"/>
    </source>
</evidence>
<dbReference type="InterPro" id="IPR002869">
    <property type="entry name" value="Pyrv_flavodox_OxRed_cen"/>
</dbReference>
<name>A0A0K8PAX5_9CHLR</name>
<sequence length="196" mass="21183">METINFLITGVGGQGTVLASEIMAAVGLAAGYDVKKSDLLGLSVRGGAVLGHVRWGETVYSPIVPEGRVDYLVAFEQLEALRHLGQVKSSGTILVNQQKIYPVLVSSGLAEYPSDEVIETSLNRTAKAIYKIPAVDLALGIGNSKVLNIVLLGALSSLFDIEAAVWEKVLEERVPKKFTELNIQAFREGRNWMKGK</sequence>
<dbReference type="STRING" id="1678840.ATC1_11227"/>
<dbReference type="Gene3D" id="3.40.920.10">
    <property type="entry name" value="Pyruvate-ferredoxin oxidoreductase, PFOR, domain III"/>
    <property type="match status" value="1"/>
</dbReference>
<dbReference type="PANTHER" id="PTHR43854:SF1">
    <property type="entry name" value="INDOLEPYRUVATE OXIDOREDUCTASE SUBUNIT IORB"/>
    <property type="match status" value="1"/>
</dbReference>
<dbReference type="RefSeq" id="WP_172667687.1">
    <property type="nucleotide sequence ID" value="NZ_DF968179.1"/>
</dbReference>
<dbReference type="Proteomes" id="UP000053370">
    <property type="component" value="Unassembled WGS sequence"/>
</dbReference>
<reference evidence="3" key="1">
    <citation type="journal article" date="2015" name="Genome Announc.">
        <title>Draft Genome Sequence of Anaerolineae Strain TC1, a Novel Isolate from a Methanogenic Wastewater Treatment System.</title>
        <authorList>
            <person name="Matsuura N."/>
            <person name="Tourlousse D.M."/>
            <person name="Sun L."/>
            <person name="Toyonaga M."/>
            <person name="Kuroda K."/>
            <person name="Ohashi A."/>
            <person name="Cruz R."/>
            <person name="Yamaguchi T."/>
            <person name="Sekiguchi Y."/>
        </authorList>
    </citation>
    <scope>NUCLEOTIDE SEQUENCE [LARGE SCALE GENOMIC DNA]</scope>
    <source>
        <strain evidence="3">TC1</strain>
    </source>
</reference>
<organism evidence="3">
    <name type="scientific">Flexilinea flocculi</name>
    <dbReference type="NCBI Taxonomy" id="1678840"/>
    <lineage>
        <taxon>Bacteria</taxon>
        <taxon>Bacillati</taxon>
        <taxon>Chloroflexota</taxon>
        <taxon>Anaerolineae</taxon>
        <taxon>Anaerolineales</taxon>
        <taxon>Anaerolineaceae</taxon>
        <taxon>Flexilinea</taxon>
    </lineage>
</organism>
<dbReference type="InterPro" id="IPR052198">
    <property type="entry name" value="IorB_Oxidoreductase"/>
</dbReference>
<keyword evidence="4" id="KW-1185">Reference proteome</keyword>
<keyword evidence="3" id="KW-0670">Pyruvate</keyword>
<feature type="domain" description="Pyruvate/ketoisovalerate oxidoreductase catalytic" evidence="2">
    <location>
        <begin position="12"/>
        <end position="190"/>
    </location>
</feature>
<dbReference type="AlphaFoldDB" id="A0A0K8PAX5"/>
<protein>
    <submittedName>
        <fullName evidence="3">Pyruvate:ferredoxin oxidoreductase</fullName>
    </submittedName>
</protein>
<accession>A0A0K8PAX5</accession>
<evidence type="ECO:0000313" key="4">
    <source>
        <dbReference type="Proteomes" id="UP000053370"/>
    </source>
</evidence>
<dbReference type="PATRIC" id="fig|1678840.3.peg.265"/>